<dbReference type="Pfam" id="PF04138">
    <property type="entry name" value="GtrA_DPMS_TM"/>
    <property type="match status" value="1"/>
</dbReference>
<dbReference type="Proteomes" id="UP000540423">
    <property type="component" value="Unassembled WGS sequence"/>
</dbReference>
<feature type="transmembrane region" description="Helical" evidence="6">
    <location>
        <begin position="545"/>
        <end position="565"/>
    </location>
</feature>
<sequence length="1068" mass="113400">MSSQILQVLRFALVGAVNTGTFYGFYLVLHQWLPYYPAYVVAFLLSMVGSFFLNTYFTYRTRPTWRKFLLFPLTNLTNFVVTSVGVFVLVEWCDMDERIAPLVAAAAAIPVTFVLSRRILTREDATAAGNGPAENGPAENGPAENGPAENGPAENGPAENGRTANGPGTTPGTATAGATRVTPATPARARAWQQRAGRLLSAERPVAALAGVVAMAAYSLGLALNGVYPFGPKSRAVNDLGNQFVPYHAHLRDLLHGEAQGDLLYNWNSGYGVPFLPDFFTYLTNPLSFLVALFPRDMVELPVFLVTLLCLGLAATAMTVFLARLRPGPAWQRGLLAVGYALCAWVISDGAADPMWMWGPIALPLIGIAADWCLHGRRWVLGTLLVALCWAANFYTAAMATLGAALVLVVRLLLRDDLSWRARTRVLLRAAGMAATSLLLVAPALTVSYLSSKASQPVTARPYKGPPDPVLYLAQIFPGGRTSMVAPGICFGLLGLVLVATYLFQKSAPVRERVLWWGLVLLVAVSFVLEPGVLLWHAFALPNGSPYRATFVLSGILTMVAWLALSRVPEPRELLRGAAVLAAAVLFTAGQKTVGTSTLVLSLGGIPVMWAGLWLLHRYGRPGLPGARTARALVAAGLGCAVLLSCAYTVFSVTAIKDRIPWYHPKRTYDAETLRTREALRAGDGLPWQRSDPGPHEYANNDPMLLGGQGGAYYSSHLPVETARTLQRLGAGWYIEGRHTKSFEEPVGLALMGSTTYVAANPVGTRNAEIRRAEAAPVVTVRPQGVRTDTSGAPVGADTADTADTAFDRLNSAIGAPVYQVPGLRAANGERPGPEGWPVRKGHRSVFEVRCSPGSTAYAHAPWFAGRVGVSGGPDRAWFGRGSTMTAAPVRELAQVPGNGRLTVSFVPTRKGQWIPERPVGCLDSGRLNSAISALRVSAPAQLTMSGHEIRATLRERTGGTAVVAAPAVKGWQCAVDGGAPRPAAAFQGLIAVPLGERASRFTCTYTQAGLTPGLLGSAAGLAVLAGVAVRSRTRGRRGGRDTGRTGTVVTDAAPGTESGVRAVARVG</sequence>
<evidence type="ECO:0000256" key="5">
    <source>
        <dbReference type="SAM" id="MobiDB-lite"/>
    </source>
</evidence>
<feature type="transmembrane region" description="Helical" evidence="6">
    <location>
        <begin position="574"/>
        <end position="591"/>
    </location>
</feature>
<feature type="transmembrane region" description="Helical" evidence="6">
    <location>
        <begin position="597"/>
        <end position="617"/>
    </location>
</feature>
<proteinExistence type="predicted"/>
<keyword evidence="2 6" id="KW-0812">Transmembrane</keyword>
<feature type="compositionally biased region" description="Low complexity" evidence="5">
    <location>
        <begin position="127"/>
        <end position="189"/>
    </location>
</feature>
<dbReference type="AlphaFoldDB" id="A0A7X0LPF0"/>
<dbReference type="GO" id="GO:0016020">
    <property type="term" value="C:membrane"/>
    <property type="evidence" value="ECO:0007669"/>
    <property type="project" value="UniProtKB-SubCell"/>
</dbReference>
<feature type="transmembrane region" description="Helical" evidence="6">
    <location>
        <begin position="301"/>
        <end position="324"/>
    </location>
</feature>
<feature type="transmembrane region" description="Helical" evidence="6">
    <location>
        <begin position="98"/>
        <end position="115"/>
    </location>
</feature>
<feature type="transmembrane region" description="Helical" evidence="6">
    <location>
        <begin position="394"/>
        <end position="414"/>
    </location>
</feature>
<feature type="transmembrane region" description="Helical" evidence="6">
    <location>
        <begin position="629"/>
        <end position="651"/>
    </location>
</feature>
<evidence type="ECO:0000259" key="7">
    <source>
        <dbReference type="Pfam" id="PF04138"/>
    </source>
</evidence>
<feature type="region of interest" description="Disordered" evidence="5">
    <location>
        <begin position="125"/>
        <end position="189"/>
    </location>
</feature>
<feature type="domain" description="GtrA/DPMS transmembrane" evidence="7">
    <location>
        <begin position="10"/>
        <end position="119"/>
    </location>
</feature>
<comment type="subcellular location">
    <subcellularLocation>
        <location evidence="1">Membrane</location>
        <topology evidence="1">Multi-pass membrane protein</topology>
    </subcellularLocation>
</comment>
<dbReference type="Pfam" id="PF09586">
    <property type="entry name" value="YfhO"/>
    <property type="match status" value="1"/>
</dbReference>
<protein>
    <submittedName>
        <fullName evidence="8">Putative flippase GtrA</fullName>
    </submittedName>
</protein>
<evidence type="ECO:0000256" key="2">
    <source>
        <dbReference type="ARBA" id="ARBA00022692"/>
    </source>
</evidence>
<keyword evidence="3 6" id="KW-1133">Transmembrane helix</keyword>
<dbReference type="GO" id="GO:0000271">
    <property type="term" value="P:polysaccharide biosynthetic process"/>
    <property type="evidence" value="ECO:0007669"/>
    <property type="project" value="InterPro"/>
</dbReference>
<accession>A0A7X0LPF0</accession>
<evidence type="ECO:0000256" key="1">
    <source>
        <dbReference type="ARBA" id="ARBA00004141"/>
    </source>
</evidence>
<dbReference type="PANTHER" id="PTHR38454:SF1">
    <property type="entry name" value="INTEGRAL MEMBRANE PROTEIN"/>
    <property type="match status" value="1"/>
</dbReference>
<organism evidence="8 9">
    <name type="scientific">Streptomyces candidus</name>
    <dbReference type="NCBI Taxonomy" id="67283"/>
    <lineage>
        <taxon>Bacteria</taxon>
        <taxon>Bacillati</taxon>
        <taxon>Actinomycetota</taxon>
        <taxon>Actinomycetes</taxon>
        <taxon>Kitasatosporales</taxon>
        <taxon>Streptomycetaceae</taxon>
        <taxon>Streptomyces</taxon>
    </lineage>
</organism>
<dbReference type="PANTHER" id="PTHR38454">
    <property type="entry name" value="INTEGRAL MEMBRANE PROTEIN-RELATED"/>
    <property type="match status" value="1"/>
</dbReference>
<evidence type="ECO:0000256" key="6">
    <source>
        <dbReference type="SAM" id="Phobius"/>
    </source>
</evidence>
<feature type="transmembrane region" description="Helical" evidence="6">
    <location>
        <begin position="426"/>
        <end position="450"/>
    </location>
</feature>
<dbReference type="EMBL" id="JACHEM010000004">
    <property type="protein sequence ID" value="MBB6435404.1"/>
    <property type="molecule type" value="Genomic_DNA"/>
</dbReference>
<comment type="caution">
    <text evidence="8">The sequence shown here is derived from an EMBL/GenBank/DDBJ whole genome shotgun (WGS) entry which is preliminary data.</text>
</comment>
<feature type="transmembrane region" description="Helical" evidence="6">
    <location>
        <begin position="206"/>
        <end position="228"/>
    </location>
</feature>
<feature type="transmembrane region" description="Helical" evidence="6">
    <location>
        <begin position="516"/>
        <end position="539"/>
    </location>
</feature>
<evidence type="ECO:0000313" key="8">
    <source>
        <dbReference type="EMBL" id="MBB6435404.1"/>
    </source>
</evidence>
<gene>
    <name evidence="8" type="ORF">HNQ79_001861</name>
</gene>
<feature type="transmembrane region" description="Helical" evidence="6">
    <location>
        <begin position="7"/>
        <end position="29"/>
    </location>
</feature>
<keyword evidence="4 6" id="KW-0472">Membrane</keyword>
<evidence type="ECO:0000256" key="4">
    <source>
        <dbReference type="ARBA" id="ARBA00023136"/>
    </source>
</evidence>
<feature type="transmembrane region" description="Helical" evidence="6">
    <location>
        <begin position="1010"/>
        <end position="1030"/>
    </location>
</feature>
<feature type="transmembrane region" description="Helical" evidence="6">
    <location>
        <begin position="69"/>
        <end position="92"/>
    </location>
</feature>
<keyword evidence="9" id="KW-1185">Reference proteome</keyword>
<evidence type="ECO:0000313" key="9">
    <source>
        <dbReference type="Proteomes" id="UP000540423"/>
    </source>
</evidence>
<dbReference type="InterPro" id="IPR018580">
    <property type="entry name" value="Uncharacterised_YfhO"/>
</dbReference>
<name>A0A7X0LPF0_9ACTN</name>
<evidence type="ECO:0000256" key="3">
    <source>
        <dbReference type="ARBA" id="ARBA00022989"/>
    </source>
</evidence>
<dbReference type="InterPro" id="IPR007267">
    <property type="entry name" value="GtrA_DPMS_TM"/>
</dbReference>
<feature type="transmembrane region" description="Helical" evidence="6">
    <location>
        <begin position="35"/>
        <end position="57"/>
    </location>
</feature>
<reference evidence="8 9" key="1">
    <citation type="submission" date="2020-08" db="EMBL/GenBank/DDBJ databases">
        <title>Genomic Encyclopedia of Type Strains, Phase IV (KMG-IV): sequencing the most valuable type-strain genomes for metagenomic binning, comparative biology and taxonomic classification.</title>
        <authorList>
            <person name="Goeker M."/>
        </authorList>
    </citation>
    <scope>NUCLEOTIDE SEQUENCE [LARGE SCALE GENOMIC DNA]</scope>
    <source>
        <strain evidence="8 9">DSM 40141</strain>
    </source>
</reference>
<feature type="transmembrane region" description="Helical" evidence="6">
    <location>
        <begin position="484"/>
        <end position="504"/>
    </location>
</feature>
<feature type="transmembrane region" description="Helical" evidence="6">
    <location>
        <begin position="275"/>
        <end position="294"/>
    </location>
</feature>